<dbReference type="Proteomes" id="UP000507962">
    <property type="component" value="Unassembled WGS sequence"/>
</dbReference>
<dbReference type="InterPro" id="IPR002020">
    <property type="entry name" value="Citrate_synthase"/>
</dbReference>
<gene>
    <name evidence="7" type="ORF">MSL71_34670</name>
</gene>
<dbReference type="RefSeq" id="WP_180142777.1">
    <property type="nucleotide sequence ID" value="NZ_CAADHO010000006.1"/>
</dbReference>
<evidence type="ECO:0000256" key="5">
    <source>
        <dbReference type="PIRNR" id="PIRNR001369"/>
    </source>
</evidence>
<evidence type="ECO:0000256" key="4">
    <source>
        <dbReference type="ARBA" id="ARBA00049288"/>
    </source>
</evidence>
<dbReference type="PANTHER" id="PTHR11739:SF4">
    <property type="entry name" value="CITRATE SYNTHASE, PEROXISOMAL"/>
    <property type="match status" value="1"/>
</dbReference>
<dbReference type="PANTHER" id="PTHR11739">
    <property type="entry name" value="CITRATE SYNTHASE"/>
    <property type="match status" value="1"/>
</dbReference>
<keyword evidence="8" id="KW-1185">Reference proteome</keyword>
<feature type="active site" evidence="6">
    <location>
        <position position="318"/>
    </location>
</feature>
<dbReference type="InterPro" id="IPR036969">
    <property type="entry name" value="Citrate_synthase_sf"/>
</dbReference>
<protein>
    <recommendedName>
        <fullName evidence="5">Citrate synthase</fullName>
    </recommendedName>
</protein>
<accession>A0A4U8YNT0</accession>
<keyword evidence="3 5" id="KW-0808">Transferase</keyword>
<evidence type="ECO:0000313" key="7">
    <source>
        <dbReference type="EMBL" id="VFQ45805.1"/>
    </source>
</evidence>
<evidence type="ECO:0000256" key="1">
    <source>
        <dbReference type="ARBA" id="ARBA00004751"/>
    </source>
</evidence>
<comment type="catalytic activity">
    <reaction evidence="4">
        <text>oxaloacetate + acetyl-CoA + H2O = citrate + CoA + H(+)</text>
        <dbReference type="Rhea" id="RHEA:16845"/>
        <dbReference type="ChEBI" id="CHEBI:15377"/>
        <dbReference type="ChEBI" id="CHEBI:15378"/>
        <dbReference type="ChEBI" id="CHEBI:16452"/>
        <dbReference type="ChEBI" id="CHEBI:16947"/>
        <dbReference type="ChEBI" id="CHEBI:57287"/>
        <dbReference type="ChEBI" id="CHEBI:57288"/>
        <dbReference type="EC" id="2.3.3.16"/>
    </reaction>
</comment>
<dbReference type="InterPro" id="IPR016142">
    <property type="entry name" value="Citrate_synth-like_lrg_a-sub"/>
</dbReference>
<dbReference type="SUPFAM" id="SSF48256">
    <property type="entry name" value="Citrate synthase"/>
    <property type="match status" value="1"/>
</dbReference>
<dbReference type="Gene3D" id="1.10.230.10">
    <property type="entry name" value="Cytochrome P450-Terp, domain 2"/>
    <property type="match status" value="1"/>
</dbReference>
<evidence type="ECO:0000256" key="3">
    <source>
        <dbReference type="ARBA" id="ARBA00022679"/>
    </source>
</evidence>
<dbReference type="UniPathway" id="UPA00223">
    <property type="reaction ID" value="UER00717"/>
</dbReference>
<organism evidence="7 8">
    <name type="scientific">Desulfoluna butyratoxydans</name>
    <dbReference type="NCBI Taxonomy" id="231438"/>
    <lineage>
        <taxon>Bacteria</taxon>
        <taxon>Pseudomonadati</taxon>
        <taxon>Thermodesulfobacteriota</taxon>
        <taxon>Desulfobacteria</taxon>
        <taxon>Desulfobacterales</taxon>
        <taxon>Desulfolunaceae</taxon>
        <taxon>Desulfoluna</taxon>
    </lineage>
</organism>
<feature type="active site" evidence="6">
    <location>
        <position position="261"/>
    </location>
</feature>
<dbReference type="PRINTS" id="PR00143">
    <property type="entry name" value="CITRTSNTHASE"/>
</dbReference>
<comment type="pathway">
    <text evidence="1">Carbohydrate metabolism; tricarboxylic acid cycle; isocitrate from oxaloacetate: step 1/2.</text>
</comment>
<dbReference type="EMBL" id="CAADHO010000006">
    <property type="protein sequence ID" value="VFQ45805.1"/>
    <property type="molecule type" value="Genomic_DNA"/>
</dbReference>
<name>A0A4U8YNT0_9BACT</name>
<dbReference type="InterPro" id="IPR024176">
    <property type="entry name" value="Citrate_synthase_bac-typ"/>
</dbReference>
<evidence type="ECO:0000256" key="6">
    <source>
        <dbReference type="PIRSR" id="PIRSR001369-1"/>
    </source>
</evidence>
<dbReference type="InterPro" id="IPR016143">
    <property type="entry name" value="Citrate_synth-like_sm_a-sub"/>
</dbReference>
<comment type="similarity">
    <text evidence="2 5">Belongs to the citrate synthase family.</text>
</comment>
<sequence length="390" mass="43492">MDSSIKNIGLRGVVIASTKICDVDGANSRLVYRGFLIQDLAMEATFAEVAHMLLYDKMPDIHELVNFSNQLERNRTLPPNLICAMQTRPVTTPPMDILQACVALLAHHDDTLPENSLPLARNRAMSLIAKLPTVVAAWTRIRQRLAPIDPVPGLSMAENFFYMITGKRPDRRVAELFDRALILHAEHAFNASTFAAREVASTRAHMYAAVSAAIGSLSGELHGGANTRVMEMLKAIGSKENIRPFVEEKLEKGELVMGLGHAVYKNGDPRVDILRPMSKEVGERVGDTHWYEMTEELERVGKALFKEKKGMEIFPNVDFYSASLYHTMGLPHDLFTPVFAMSRVAGWGAHIIEEQFADEAHKPVLYRPESEYIGTYCGPEGCTLVPMDKR</sequence>
<evidence type="ECO:0000256" key="2">
    <source>
        <dbReference type="ARBA" id="ARBA00010566"/>
    </source>
</evidence>
<evidence type="ECO:0000313" key="8">
    <source>
        <dbReference type="Proteomes" id="UP000507962"/>
    </source>
</evidence>
<dbReference type="Gene3D" id="1.10.580.10">
    <property type="entry name" value="Citrate Synthase, domain 1"/>
    <property type="match status" value="1"/>
</dbReference>
<dbReference type="GO" id="GO:0036440">
    <property type="term" value="F:citrate synthase activity"/>
    <property type="evidence" value="ECO:0007669"/>
    <property type="project" value="UniProtKB-EC"/>
</dbReference>
<dbReference type="AlphaFoldDB" id="A0A4U8YNT0"/>
<reference evidence="7 8" key="1">
    <citation type="submission" date="2019-03" db="EMBL/GenBank/DDBJ databases">
        <authorList>
            <person name="Nijsse B."/>
        </authorList>
    </citation>
    <scope>NUCLEOTIDE SEQUENCE [LARGE SCALE GENOMIC DNA]</scope>
    <source>
        <strain evidence="7">Desulfoluna butyratoxydans MSL71</strain>
    </source>
</reference>
<dbReference type="Pfam" id="PF00285">
    <property type="entry name" value="Citrate_synt"/>
    <property type="match status" value="1"/>
</dbReference>
<dbReference type="PIRSF" id="PIRSF001369">
    <property type="entry name" value="Citrate_synth"/>
    <property type="match status" value="1"/>
</dbReference>
<dbReference type="GO" id="GO:0006099">
    <property type="term" value="P:tricarboxylic acid cycle"/>
    <property type="evidence" value="ECO:0007669"/>
    <property type="project" value="UniProtKB-UniPathway"/>
</dbReference>
<proteinExistence type="inferred from homology"/>
<dbReference type="GO" id="GO:0005975">
    <property type="term" value="P:carbohydrate metabolic process"/>
    <property type="evidence" value="ECO:0007669"/>
    <property type="project" value="TreeGrafter"/>
</dbReference>